<evidence type="ECO:0000313" key="2">
    <source>
        <dbReference type="EMBL" id="KAL3764376.1"/>
    </source>
</evidence>
<keyword evidence="3" id="KW-1185">Reference proteome</keyword>
<proteinExistence type="predicted"/>
<protein>
    <submittedName>
        <fullName evidence="2">Uncharacterized protein</fullName>
    </submittedName>
</protein>
<dbReference type="AlphaFoldDB" id="A0ABD3MR01"/>
<name>A0ABD3MR01_9STRA</name>
<dbReference type="EMBL" id="JALLAZ020001776">
    <property type="protein sequence ID" value="KAL3764376.1"/>
    <property type="molecule type" value="Genomic_DNA"/>
</dbReference>
<reference evidence="2 3" key="1">
    <citation type="submission" date="2024-10" db="EMBL/GenBank/DDBJ databases">
        <title>Updated reference genomes for cyclostephanoid diatoms.</title>
        <authorList>
            <person name="Roberts W.R."/>
            <person name="Alverson A.J."/>
        </authorList>
    </citation>
    <scope>NUCLEOTIDE SEQUENCE [LARGE SCALE GENOMIC DNA]</scope>
    <source>
        <strain evidence="2 3">AJA276-08</strain>
    </source>
</reference>
<gene>
    <name evidence="2" type="ORF">ACHAW5_005117</name>
</gene>
<dbReference type="Proteomes" id="UP001530315">
    <property type="component" value="Unassembled WGS sequence"/>
</dbReference>
<organism evidence="2 3">
    <name type="scientific">Stephanodiscus triporus</name>
    <dbReference type="NCBI Taxonomy" id="2934178"/>
    <lineage>
        <taxon>Eukaryota</taxon>
        <taxon>Sar</taxon>
        <taxon>Stramenopiles</taxon>
        <taxon>Ochrophyta</taxon>
        <taxon>Bacillariophyta</taxon>
        <taxon>Coscinodiscophyceae</taxon>
        <taxon>Thalassiosirophycidae</taxon>
        <taxon>Stephanodiscales</taxon>
        <taxon>Stephanodiscaceae</taxon>
        <taxon>Stephanodiscus</taxon>
    </lineage>
</organism>
<evidence type="ECO:0000256" key="1">
    <source>
        <dbReference type="SAM" id="MobiDB-lite"/>
    </source>
</evidence>
<feature type="region of interest" description="Disordered" evidence="1">
    <location>
        <begin position="109"/>
        <end position="128"/>
    </location>
</feature>
<sequence length="708" mass="79488">MTPSSSEINPQVHRIEETHNVQHQGSVAAAAAGAPSTSIWQQMTDLIACRPDWLLLSSCSGCLGQVKKRRAQRSPGGITSLLDKDNDESTVQSGDDGSLIKSDRSYRLTSIPKNDNEGIETSLDDNRPADHSTLNMVISESAANPPPRLKNRSGTLIHVHRKRIDDMIEKIQSTPTPLSVRDQVLEFHGQRQQMTASYSDDYFSESSPTLDVHVMQPLSSTISFPIFTRLIVSSPSESIRHQSSLALQLSPQVLATSSRHRRTKSLPTQPSLPRHISLRSVFDESTYFEGTLRLSENPKLNQPHPKNPHDVSAVCLEGISFGDGDGFFSAAIDLDWCCYRTLDKSADTHNVSSEERGTSAKVKSSNGCGGYIDYGGKNHPCTQESECQGCIFRRGMHLVSQHEYDKEKEEMYYDSDPEQHFAIGVTPSSPLLYTSEQEPMQVSASENAGNIRQRAKRSWSRRQKSQRQMQPNHCCPASLDSSQDSNACAVYHQVTHESKQENNLRQQDDQQVYLYNYLSRNDDAADALQTGICSTNVMDVKNYVQNALNSKWRLLWHVNNTTKLCDVWIERAYRYNRTEVVEPKLMWRESSQPNLKEQRLLGETTIHPYRISLFALRRILTVANGSGSGEVIRHSPVTKPNSLLLIRSSLREDYTFEASCAEERDHIAHLLKMATARLVSHAVAGNGDLMIKEYFNEGHISEHPIDHA</sequence>
<feature type="region of interest" description="Disordered" evidence="1">
    <location>
        <begin position="442"/>
        <end position="474"/>
    </location>
</feature>
<accession>A0ABD3MR01</accession>
<feature type="compositionally biased region" description="Basic residues" evidence="1">
    <location>
        <begin position="453"/>
        <end position="465"/>
    </location>
</feature>
<evidence type="ECO:0000313" key="3">
    <source>
        <dbReference type="Proteomes" id="UP001530315"/>
    </source>
</evidence>
<feature type="region of interest" description="Disordered" evidence="1">
    <location>
        <begin position="69"/>
        <end position="102"/>
    </location>
</feature>
<comment type="caution">
    <text evidence="2">The sequence shown here is derived from an EMBL/GenBank/DDBJ whole genome shotgun (WGS) entry which is preliminary data.</text>
</comment>